<dbReference type="RefSeq" id="WP_204919543.1">
    <property type="nucleotide sequence ID" value="NZ_BAAAQP010000003.1"/>
</dbReference>
<keyword evidence="2 6" id="KW-0812">Transmembrane</keyword>
<evidence type="ECO:0000256" key="6">
    <source>
        <dbReference type="SAM" id="Phobius"/>
    </source>
</evidence>
<feature type="transmembrane region" description="Helical" evidence="6">
    <location>
        <begin position="37"/>
        <end position="55"/>
    </location>
</feature>
<accession>A0ABS2RMM2</accession>
<dbReference type="Proteomes" id="UP000704762">
    <property type="component" value="Unassembled WGS sequence"/>
</dbReference>
<proteinExistence type="predicted"/>
<evidence type="ECO:0000256" key="5">
    <source>
        <dbReference type="ARBA" id="ARBA00023251"/>
    </source>
</evidence>
<feature type="transmembrane region" description="Helical" evidence="6">
    <location>
        <begin position="173"/>
        <end position="193"/>
    </location>
</feature>
<evidence type="ECO:0000313" key="9">
    <source>
        <dbReference type="Proteomes" id="UP000704762"/>
    </source>
</evidence>
<feature type="transmembrane region" description="Helical" evidence="6">
    <location>
        <begin position="67"/>
        <end position="87"/>
    </location>
</feature>
<dbReference type="PANTHER" id="PTHR43229:SF2">
    <property type="entry name" value="NODULATION PROTEIN J"/>
    <property type="match status" value="1"/>
</dbReference>
<comment type="subcellular location">
    <subcellularLocation>
        <location evidence="1">Membrane</location>
        <topology evidence="1">Multi-pass membrane protein</topology>
    </subcellularLocation>
</comment>
<feature type="domain" description="ABC-2 type transporter transmembrane" evidence="7">
    <location>
        <begin position="63"/>
        <end position="246"/>
    </location>
</feature>
<evidence type="ECO:0000313" key="8">
    <source>
        <dbReference type="EMBL" id="MBM7800255.1"/>
    </source>
</evidence>
<sequence>MTALDLRPAAGAAPAVRRVLGHGLTEAKLLVRNGEQLLVALVIPIGVLVAGRLLAGRLGEMQVLAPSVLALAIWSSAFTSTAIATGFERRYGVLERLAATPLRRSGLLAGKGLSVGLVLLGQLVVLSTAAVLLGWRPLLRPVPTLLALVLVLLAVSVFCCLALALAGSLRAEATLALANLIYLLLAGCGGLVLPVERYPGWAQPVLEWLPTAALGEGLRSWSSGHAPVAPLGVLALWLVVAGLTAWRKFRWTS</sequence>
<gene>
    <name evidence="8" type="ORF">JOE57_003176</name>
</gene>
<comment type="caution">
    <text evidence="8">The sequence shown here is derived from an EMBL/GenBank/DDBJ whole genome shotgun (WGS) entry which is preliminary data.</text>
</comment>
<keyword evidence="5" id="KW-0046">Antibiotic resistance</keyword>
<feature type="transmembrane region" description="Helical" evidence="6">
    <location>
        <begin position="228"/>
        <end position="246"/>
    </location>
</feature>
<dbReference type="PIRSF" id="PIRSF006648">
    <property type="entry name" value="DrrB"/>
    <property type="match status" value="1"/>
</dbReference>
<keyword evidence="3 6" id="KW-1133">Transmembrane helix</keyword>
<protein>
    <submittedName>
        <fullName evidence="8">ABC-2 type transport system permease protein</fullName>
    </submittedName>
</protein>
<name>A0ABS2RMM2_9ACTN</name>
<keyword evidence="9" id="KW-1185">Reference proteome</keyword>
<dbReference type="InterPro" id="IPR000412">
    <property type="entry name" value="ABC_2_transport"/>
</dbReference>
<keyword evidence="4 6" id="KW-0472">Membrane</keyword>
<evidence type="ECO:0000256" key="4">
    <source>
        <dbReference type="ARBA" id="ARBA00023136"/>
    </source>
</evidence>
<dbReference type="InterPro" id="IPR051784">
    <property type="entry name" value="Nod_factor_ABC_transporter"/>
</dbReference>
<dbReference type="Pfam" id="PF12698">
    <property type="entry name" value="ABC2_membrane_3"/>
    <property type="match status" value="1"/>
</dbReference>
<feature type="transmembrane region" description="Helical" evidence="6">
    <location>
        <begin position="108"/>
        <end position="133"/>
    </location>
</feature>
<evidence type="ECO:0000256" key="2">
    <source>
        <dbReference type="ARBA" id="ARBA00022692"/>
    </source>
</evidence>
<dbReference type="PANTHER" id="PTHR43229">
    <property type="entry name" value="NODULATION PROTEIN J"/>
    <property type="match status" value="1"/>
</dbReference>
<evidence type="ECO:0000256" key="1">
    <source>
        <dbReference type="ARBA" id="ARBA00004141"/>
    </source>
</evidence>
<dbReference type="InterPro" id="IPR013525">
    <property type="entry name" value="ABC2_TM"/>
</dbReference>
<organism evidence="8 9">
    <name type="scientific">Microlunatus panaciterrae</name>
    <dbReference type="NCBI Taxonomy" id="400768"/>
    <lineage>
        <taxon>Bacteria</taxon>
        <taxon>Bacillati</taxon>
        <taxon>Actinomycetota</taxon>
        <taxon>Actinomycetes</taxon>
        <taxon>Propionibacteriales</taxon>
        <taxon>Propionibacteriaceae</taxon>
        <taxon>Microlunatus</taxon>
    </lineage>
</organism>
<dbReference type="EMBL" id="JAFBCF010000001">
    <property type="protein sequence ID" value="MBM7800255.1"/>
    <property type="molecule type" value="Genomic_DNA"/>
</dbReference>
<feature type="transmembrane region" description="Helical" evidence="6">
    <location>
        <begin position="145"/>
        <end position="166"/>
    </location>
</feature>
<evidence type="ECO:0000259" key="7">
    <source>
        <dbReference type="Pfam" id="PF12698"/>
    </source>
</evidence>
<reference evidence="8 9" key="1">
    <citation type="submission" date="2021-01" db="EMBL/GenBank/DDBJ databases">
        <title>Sequencing the genomes of 1000 actinobacteria strains.</title>
        <authorList>
            <person name="Klenk H.-P."/>
        </authorList>
    </citation>
    <scope>NUCLEOTIDE SEQUENCE [LARGE SCALE GENOMIC DNA]</scope>
    <source>
        <strain evidence="8 9">DSM 18662</strain>
    </source>
</reference>
<evidence type="ECO:0000256" key="3">
    <source>
        <dbReference type="ARBA" id="ARBA00022989"/>
    </source>
</evidence>